<proteinExistence type="predicted"/>
<organism evidence="2 3">
    <name type="scientific">Catenuloplanes indicus</name>
    <dbReference type="NCBI Taxonomy" id="137267"/>
    <lineage>
        <taxon>Bacteria</taxon>
        <taxon>Bacillati</taxon>
        <taxon>Actinomycetota</taxon>
        <taxon>Actinomycetes</taxon>
        <taxon>Micromonosporales</taxon>
        <taxon>Micromonosporaceae</taxon>
        <taxon>Catenuloplanes</taxon>
    </lineage>
</organism>
<accession>A0AAE3W9G7</accession>
<dbReference type="EMBL" id="JAUSUZ010000001">
    <property type="protein sequence ID" value="MDQ0370930.1"/>
    <property type="molecule type" value="Genomic_DNA"/>
</dbReference>
<sequence>MLTGTRKLLESLETLPYRARMTTLARWARTAPDRAEVCADLRGRGVYERRLALIAAMVVRDAAGITAVASDPVPALRAEALAAAAHTGLPAHAHADRPEVERRRIYRALRQRHAPDVADALMPEVRARFGDDEAAALLPGCGSETVRALLPELEHGFGLSRLVRRHAGVVLDRARERLAGAGLEERDRVWGDVVHAVLRCDPAQALDLLERYGPEESLPGPLSAYSPLATYDVRRVARLLTAPARTGWLERTALPPGLLRRLAALPTDELAPVGVRFRHHGAALAAFLDALPPHRRGELYDLIMADADTSMLLPATGVMEALPAATRIREAARVLRLPRIREHETQVRTWSSYLAWPDAKAALESALTAGDADERARGYALLIGAARRSRDPRAVAETVTRLGRLRNEQDPVRASAVTALVTIAPLLTTETAAGLTRLTRDAAEARDASAATTSALSRLAADVLRHHVDAAELREWALLTIDLVSSGSAVPVLRRFGSVLRRGQERVVFARLRRWVEDGIARANYGPLFAVTHALGRRARTVPELQELLREATGGHTLPSVARTAIDLWLDDPRHRAARVAEVLDRDVSTASLDIVWSTMCTVRTDLLDRVLDRPVTGRFVQQGPRWVPGRPARPERWLPRQQARFVELQAMIAADPGQGVWPRAWAIRTAAEIPDAGRELVLRYLDHPEVPIAEAALGALARTDRPDRALPILLRYADGDRARVALYAAGRAARYVPPSVLVEVVGPVLSGPAKVTSRKEAARLLARSGPPAVMATLRDAYARPDQHRDVRAAIVSAARQQLGTEDSWAILRTAAGGGREDRRAVLAAQPYLIAARHRRRYAEFIVDAAHADDREVRRVAFGQFRSWAPWLTGVDDMIVARLTDLGESLTHTEIAGLLRAGGPDVLARAMTTLAGLDTAPGGAAAGGAGPGGEPRETADRPARRRIEVLVRGIYLRARTLPSSADRSALTGPARWLAGQPGFTGLAAGLLVDLGRLDNLDEIVELCASRPVLAAWLADRAATRLQSLREWSDPGAIARLTARGDTAGGLFAVALVSHGAGVGWTEPWRGLLAALRTHPDPDVRETALDIDMS</sequence>
<comment type="caution">
    <text evidence="2">The sequence shown here is derived from an EMBL/GenBank/DDBJ whole genome shotgun (WGS) entry which is preliminary data.</text>
</comment>
<feature type="region of interest" description="Disordered" evidence="1">
    <location>
        <begin position="919"/>
        <end position="942"/>
    </location>
</feature>
<gene>
    <name evidence="2" type="ORF">J2S42_007599</name>
</gene>
<reference evidence="2 3" key="1">
    <citation type="submission" date="2023-07" db="EMBL/GenBank/DDBJ databases">
        <title>Sequencing the genomes of 1000 actinobacteria strains.</title>
        <authorList>
            <person name="Klenk H.-P."/>
        </authorList>
    </citation>
    <scope>NUCLEOTIDE SEQUENCE [LARGE SCALE GENOMIC DNA]</scope>
    <source>
        <strain evidence="2 3">DSM 44709</strain>
    </source>
</reference>
<dbReference type="AlphaFoldDB" id="A0AAE3W9G7"/>
<protein>
    <submittedName>
        <fullName evidence="2">Uncharacterized protein</fullName>
    </submittedName>
</protein>
<keyword evidence="3" id="KW-1185">Reference proteome</keyword>
<evidence type="ECO:0000256" key="1">
    <source>
        <dbReference type="SAM" id="MobiDB-lite"/>
    </source>
</evidence>
<evidence type="ECO:0000313" key="2">
    <source>
        <dbReference type="EMBL" id="MDQ0370930.1"/>
    </source>
</evidence>
<evidence type="ECO:0000313" key="3">
    <source>
        <dbReference type="Proteomes" id="UP001240236"/>
    </source>
</evidence>
<feature type="compositionally biased region" description="Gly residues" evidence="1">
    <location>
        <begin position="924"/>
        <end position="933"/>
    </location>
</feature>
<name>A0AAE3W9G7_9ACTN</name>
<dbReference type="Proteomes" id="UP001240236">
    <property type="component" value="Unassembled WGS sequence"/>
</dbReference>